<reference evidence="2 3" key="1">
    <citation type="submission" date="2024-04" db="EMBL/GenBank/DDBJ databases">
        <title>Polymorphospora sp. isolated from Baiyangdian Lake in Xiong'an New Area.</title>
        <authorList>
            <person name="Zhang X."/>
            <person name="Liu J."/>
        </authorList>
    </citation>
    <scope>NUCLEOTIDE SEQUENCE [LARGE SCALE GENOMIC DNA]</scope>
    <source>
        <strain evidence="2 3">2-325</strain>
    </source>
</reference>
<sequence length="157" mass="15865">MWSGLLSGAAAGAAGTTALDAVTYLDMAQRGRPASSTPQRTVEAITGRLKVDVPGDGDTRQNRLTGLGALSGIGTGVAVGAAFGALRAVGFRPHPLLASVVIGLAAMAASDVPMAGLKVSDPRTWSAGSWLSDIIPHLAYGAVTSAVLAATDRRSRR</sequence>
<keyword evidence="3" id="KW-1185">Reference proteome</keyword>
<accession>A0ABV5D0D7</accession>
<feature type="transmembrane region" description="Helical" evidence="1">
    <location>
        <begin position="96"/>
        <end position="114"/>
    </location>
</feature>
<gene>
    <name evidence="2" type="ORF">AAFH96_32210</name>
</gene>
<name>A0ABV5D0D7_9ACTN</name>
<protein>
    <recommendedName>
        <fullName evidence="4">DUF1440 domain-containing protein</fullName>
    </recommendedName>
</protein>
<feature type="transmembrane region" description="Helical" evidence="1">
    <location>
        <begin position="134"/>
        <end position="151"/>
    </location>
</feature>
<dbReference type="Proteomes" id="UP001582793">
    <property type="component" value="Unassembled WGS sequence"/>
</dbReference>
<evidence type="ECO:0000313" key="2">
    <source>
        <dbReference type="EMBL" id="MFB6397722.1"/>
    </source>
</evidence>
<dbReference type="RefSeq" id="WP_364206484.1">
    <property type="nucleotide sequence ID" value="NZ_JBCGDC010000163.1"/>
</dbReference>
<feature type="transmembrane region" description="Helical" evidence="1">
    <location>
        <begin position="67"/>
        <end position="89"/>
    </location>
</feature>
<evidence type="ECO:0008006" key="4">
    <source>
        <dbReference type="Google" id="ProtNLM"/>
    </source>
</evidence>
<organism evidence="2 3">
    <name type="scientific">Polymorphospora lycopeni</name>
    <dbReference type="NCBI Taxonomy" id="3140240"/>
    <lineage>
        <taxon>Bacteria</taxon>
        <taxon>Bacillati</taxon>
        <taxon>Actinomycetota</taxon>
        <taxon>Actinomycetes</taxon>
        <taxon>Micromonosporales</taxon>
        <taxon>Micromonosporaceae</taxon>
        <taxon>Polymorphospora</taxon>
    </lineage>
</organism>
<comment type="caution">
    <text evidence="2">The sequence shown here is derived from an EMBL/GenBank/DDBJ whole genome shotgun (WGS) entry which is preliminary data.</text>
</comment>
<dbReference type="EMBL" id="JBCGDC010000163">
    <property type="protein sequence ID" value="MFB6397722.1"/>
    <property type="molecule type" value="Genomic_DNA"/>
</dbReference>
<evidence type="ECO:0000313" key="3">
    <source>
        <dbReference type="Proteomes" id="UP001582793"/>
    </source>
</evidence>
<evidence type="ECO:0000256" key="1">
    <source>
        <dbReference type="SAM" id="Phobius"/>
    </source>
</evidence>
<proteinExistence type="predicted"/>
<keyword evidence="1" id="KW-0472">Membrane</keyword>
<keyword evidence="1" id="KW-1133">Transmembrane helix</keyword>
<keyword evidence="1" id="KW-0812">Transmembrane</keyword>